<gene>
    <name evidence="1" type="ORF">Q7X28_06845</name>
</gene>
<dbReference type="AlphaFoldDB" id="A0AA90N9Q2"/>
<proteinExistence type="predicted"/>
<sequence>MPSFARATAVLLPGSGSDADFVLRAFAPVAALCARTVAVDAEPPSVVDGYRAALDAAAADGPVVVCGVSLGSAAAARWALDRPDADVTLVLTLPPWSGPAGADTPAAVSARVTAETVDERGAAEAIARMQSGSPAWLARELTRSWAAHGDFLAPALREAAGYRAPTEAELRGLRAPTVVVGAEGDLIHPVAVARAWGAAIDGAAVEVVELAELGPDPAVLGRAGVRRLTGISPGA</sequence>
<dbReference type="RefSeq" id="WP_220659079.1">
    <property type="nucleotide sequence ID" value="NZ_BAAAII010000006.1"/>
</dbReference>
<reference evidence="1" key="1">
    <citation type="submission" date="2023-08" db="EMBL/GenBank/DDBJ databases">
        <title>The draft genome of Tsukamurella strandjordii strain 050030.</title>
        <authorList>
            <person name="Zhao F."/>
            <person name="Feng Y."/>
            <person name="Zong Z."/>
        </authorList>
    </citation>
    <scope>NUCLEOTIDE SEQUENCE</scope>
    <source>
        <strain evidence="1">050030</strain>
    </source>
</reference>
<dbReference type="EMBL" id="JAUTIX010000002">
    <property type="protein sequence ID" value="MDP0397638.1"/>
    <property type="molecule type" value="Genomic_DNA"/>
</dbReference>
<evidence type="ECO:0000313" key="2">
    <source>
        <dbReference type="Proteomes" id="UP001178281"/>
    </source>
</evidence>
<dbReference type="SUPFAM" id="SSF53474">
    <property type="entry name" value="alpha/beta-Hydrolases"/>
    <property type="match status" value="1"/>
</dbReference>
<dbReference type="GO" id="GO:0016787">
    <property type="term" value="F:hydrolase activity"/>
    <property type="evidence" value="ECO:0007669"/>
    <property type="project" value="UniProtKB-KW"/>
</dbReference>
<keyword evidence="2" id="KW-1185">Reference proteome</keyword>
<dbReference type="Proteomes" id="UP001178281">
    <property type="component" value="Unassembled WGS sequence"/>
</dbReference>
<keyword evidence="1" id="KW-0378">Hydrolase</keyword>
<comment type="caution">
    <text evidence="1">The sequence shown here is derived from an EMBL/GenBank/DDBJ whole genome shotgun (WGS) entry which is preliminary data.</text>
</comment>
<evidence type="ECO:0000313" key="1">
    <source>
        <dbReference type="EMBL" id="MDP0397638.1"/>
    </source>
</evidence>
<dbReference type="Gene3D" id="3.40.50.1820">
    <property type="entry name" value="alpha/beta hydrolase"/>
    <property type="match status" value="1"/>
</dbReference>
<accession>A0AA90N9Q2</accession>
<dbReference type="InterPro" id="IPR029058">
    <property type="entry name" value="AB_hydrolase_fold"/>
</dbReference>
<protein>
    <submittedName>
        <fullName evidence="1">Alpha/beta hydrolase</fullName>
    </submittedName>
</protein>
<name>A0AA90N9Q2_9ACTN</name>
<organism evidence="1 2">
    <name type="scientific">Tsukamurella strandjordii</name>
    <dbReference type="NCBI Taxonomy" id="147577"/>
    <lineage>
        <taxon>Bacteria</taxon>
        <taxon>Bacillati</taxon>
        <taxon>Actinomycetota</taxon>
        <taxon>Actinomycetes</taxon>
        <taxon>Mycobacteriales</taxon>
        <taxon>Tsukamurellaceae</taxon>
        <taxon>Tsukamurella</taxon>
    </lineage>
</organism>